<feature type="domain" description="ATPase F1/V1/A1 complex alpha/beta subunit N-terminal" evidence="12">
    <location>
        <begin position="31"/>
        <end position="93"/>
    </location>
</feature>
<dbReference type="GO" id="GO:0005524">
    <property type="term" value="F:ATP binding"/>
    <property type="evidence" value="ECO:0007669"/>
    <property type="project" value="UniProtKB-KW"/>
</dbReference>
<keyword evidence="10" id="KW-0732">Signal</keyword>
<dbReference type="InterPro" id="IPR022878">
    <property type="entry name" value="V-ATPase_asu"/>
</dbReference>
<evidence type="ECO:0000313" key="16">
    <source>
        <dbReference type="Proteomes" id="UP000070089"/>
    </source>
</evidence>
<feature type="domain" description="ATP synthase A/B type C-terminal" evidence="14">
    <location>
        <begin position="532"/>
        <end position="617"/>
    </location>
</feature>
<keyword evidence="7" id="KW-1278">Translocase</keyword>
<organism evidence="15 16">
    <name type="scientific">Giardia duodenalis assemblage B</name>
    <dbReference type="NCBI Taxonomy" id="1394984"/>
    <lineage>
        <taxon>Eukaryota</taxon>
        <taxon>Metamonada</taxon>
        <taxon>Diplomonadida</taxon>
        <taxon>Hexamitidae</taxon>
        <taxon>Giardiinae</taxon>
        <taxon>Giardia</taxon>
    </lineage>
</organism>
<reference evidence="15 16" key="1">
    <citation type="journal article" date="2015" name="Mol. Biochem. Parasitol.">
        <title>Identification of polymorphic genes for use in assemblage B genotyping assays through comparative genomics of multiple assemblage B Giardia duodenalis isolates.</title>
        <authorList>
            <person name="Wielinga C."/>
            <person name="Thompson R.C."/>
            <person name="Monis P."/>
            <person name="Ryan U."/>
        </authorList>
    </citation>
    <scope>NUCLEOTIDE SEQUENCE [LARGE SCALE GENOMIC DNA]</scope>
    <source>
        <strain evidence="15 16">BAH15c1</strain>
    </source>
</reference>
<dbReference type="InterPro" id="IPR023366">
    <property type="entry name" value="ATP_synth_asu-like_sf"/>
</dbReference>
<dbReference type="InterPro" id="IPR000194">
    <property type="entry name" value="ATPase_F1/V1/A1_a/bsu_nucl-bd"/>
</dbReference>
<name>A0A132NQY7_GIAIN</name>
<dbReference type="Gene3D" id="2.40.50.100">
    <property type="match status" value="1"/>
</dbReference>
<dbReference type="SUPFAM" id="SSF50615">
    <property type="entry name" value="N-terminal domain of alpha and beta subunits of F1 ATP synthase"/>
    <property type="match status" value="1"/>
</dbReference>
<keyword evidence="6" id="KW-0067">ATP-binding</keyword>
<evidence type="ECO:0000259" key="11">
    <source>
        <dbReference type="Pfam" id="PF00006"/>
    </source>
</evidence>
<evidence type="ECO:0000256" key="3">
    <source>
        <dbReference type="ARBA" id="ARBA00022448"/>
    </source>
</evidence>
<gene>
    <name evidence="15" type="ORF">QR46_3906</name>
</gene>
<dbReference type="AlphaFoldDB" id="A0A132NQY7"/>
<dbReference type="Proteomes" id="UP000070089">
    <property type="component" value="Unassembled WGS sequence"/>
</dbReference>
<dbReference type="InterPro" id="IPR004100">
    <property type="entry name" value="ATPase_F1/V1/A1_a/bsu_N"/>
</dbReference>
<evidence type="ECO:0000256" key="2">
    <source>
        <dbReference type="ARBA" id="ARBA00012473"/>
    </source>
</evidence>
<accession>A0A132NQY7</accession>
<evidence type="ECO:0000259" key="12">
    <source>
        <dbReference type="Pfam" id="PF02874"/>
    </source>
</evidence>
<evidence type="ECO:0000256" key="8">
    <source>
        <dbReference type="ARBA" id="ARBA00023065"/>
    </source>
</evidence>
<evidence type="ECO:0000256" key="4">
    <source>
        <dbReference type="ARBA" id="ARBA00022741"/>
    </source>
</evidence>
<dbReference type="GO" id="GO:0046961">
    <property type="term" value="F:proton-transporting ATPase activity, rotational mechanism"/>
    <property type="evidence" value="ECO:0007669"/>
    <property type="project" value="InterPro"/>
</dbReference>
<dbReference type="InterPro" id="IPR036121">
    <property type="entry name" value="ATPase_F1/V1/A1_a/bsu_N_sf"/>
</dbReference>
<dbReference type="VEuPathDB" id="GiardiaDB:QR46_3906"/>
<evidence type="ECO:0000256" key="6">
    <source>
        <dbReference type="ARBA" id="ARBA00022840"/>
    </source>
</evidence>
<dbReference type="FunFam" id="2.40.30.20:FF:000002">
    <property type="entry name" value="V-type proton ATPase catalytic subunit A"/>
    <property type="match status" value="1"/>
</dbReference>
<dbReference type="Gene3D" id="1.10.1140.10">
    <property type="entry name" value="Bovine Mitochondrial F1-atpase, Atp Synthase Beta Chain, Chain D, domain 3"/>
    <property type="match status" value="1"/>
</dbReference>
<evidence type="ECO:0000313" key="15">
    <source>
        <dbReference type="EMBL" id="KWX12132.1"/>
    </source>
</evidence>
<dbReference type="InterPro" id="IPR055190">
    <property type="entry name" value="ATP-synt_VA_C"/>
</dbReference>
<dbReference type="CDD" id="cd01134">
    <property type="entry name" value="V_A-ATPase_A"/>
    <property type="match status" value="1"/>
</dbReference>
<dbReference type="GO" id="GO:0046034">
    <property type="term" value="P:ATP metabolic process"/>
    <property type="evidence" value="ECO:0007669"/>
    <property type="project" value="InterPro"/>
</dbReference>
<evidence type="ECO:0000259" key="14">
    <source>
        <dbReference type="Pfam" id="PF22919"/>
    </source>
</evidence>
<evidence type="ECO:0000256" key="1">
    <source>
        <dbReference type="ARBA" id="ARBA00008936"/>
    </source>
</evidence>
<dbReference type="Gene3D" id="2.40.30.20">
    <property type="match status" value="1"/>
</dbReference>
<keyword evidence="4" id="KW-0547">Nucleotide-binding</keyword>
<evidence type="ECO:0000256" key="10">
    <source>
        <dbReference type="SAM" id="SignalP"/>
    </source>
</evidence>
<dbReference type="Pfam" id="PF22919">
    <property type="entry name" value="ATP-synt_VA_C"/>
    <property type="match status" value="1"/>
</dbReference>
<dbReference type="SUPFAM" id="SSF47917">
    <property type="entry name" value="C-terminal domain of alpha and beta subunits of F1 ATP synthase"/>
    <property type="match status" value="1"/>
</dbReference>
<keyword evidence="5" id="KW-0375">Hydrogen ion transport</keyword>
<dbReference type="SUPFAM" id="SSF52540">
    <property type="entry name" value="P-loop containing nucleoside triphosphate hydrolases"/>
    <property type="match status" value="1"/>
</dbReference>
<evidence type="ECO:0000256" key="5">
    <source>
        <dbReference type="ARBA" id="ARBA00022781"/>
    </source>
</evidence>
<feature type="signal peptide" evidence="10">
    <location>
        <begin position="1"/>
        <end position="23"/>
    </location>
</feature>
<dbReference type="EMBL" id="JXTI01000134">
    <property type="protein sequence ID" value="KWX12132.1"/>
    <property type="molecule type" value="Genomic_DNA"/>
</dbReference>
<dbReference type="PANTHER" id="PTHR43607:SF1">
    <property type="entry name" value="H(+)-TRANSPORTING TWO-SECTOR ATPASE"/>
    <property type="match status" value="1"/>
</dbReference>
<dbReference type="EC" id="7.1.2.2" evidence="2"/>
<feature type="chain" id="PRO_5007799983" description="H(+)-transporting two-sector ATPase" evidence="10">
    <location>
        <begin position="24"/>
        <end position="674"/>
    </location>
</feature>
<dbReference type="CDD" id="cd18119">
    <property type="entry name" value="ATP-synt_V_A-type_alpha_N"/>
    <property type="match status" value="1"/>
</dbReference>
<feature type="domain" description="ATPase F1/V1/A1 complex alpha/beta subunit nucleotide-binding" evidence="11">
    <location>
        <begin position="254"/>
        <end position="520"/>
    </location>
</feature>
<proteinExistence type="inferred from homology"/>
<evidence type="ECO:0000256" key="9">
    <source>
        <dbReference type="ARBA" id="ARBA00048383"/>
    </source>
</evidence>
<evidence type="ECO:0000256" key="7">
    <source>
        <dbReference type="ARBA" id="ARBA00022967"/>
    </source>
</evidence>
<dbReference type="PROSITE" id="PS00152">
    <property type="entry name" value="ATPASE_ALPHA_BETA"/>
    <property type="match status" value="1"/>
</dbReference>
<dbReference type="InterPro" id="IPR031686">
    <property type="entry name" value="ATP-synth_a_Xtn"/>
</dbReference>
<comment type="similarity">
    <text evidence="1">Belongs to the ATPase alpha/beta chains family.</text>
</comment>
<dbReference type="Pfam" id="PF02874">
    <property type="entry name" value="ATP-synt_ab_N"/>
    <property type="match status" value="1"/>
</dbReference>
<dbReference type="Pfam" id="PF00006">
    <property type="entry name" value="ATP-synt_ab"/>
    <property type="match status" value="1"/>
</dbReference>
<feature type="domain" description="ATPsynthase alpha/beta subunit barrel-sandwich" evidence="13">
    <location>
        <begin position="135"/>
        <end position="236"/>
    </location>
</feature>
<keyword evidence="8" id="KW-0406">Ion transport</keyword>
<dbReference type="OrthoDB" id="1676488at2759"/>
<dbReference type="Gene3D" id="3.40.50.300">
    <property type="entry name" value="P-loop containing nucleotide triphosphate hydrolases"/>
    <property type="match status" value="1"/>
</dbReference>
<dbReference type="InterPro" id="IPR020003">
    <property type="entry name" value="ATPase_a/bsu_AS"/>
</dbReference>
<dbReference type="Pfam" id="PF16886">
    <property type="entry name" value="ATP-synt_ab_Xtn"/>
    <property type="match status" value="1"/>
</dbReference>
<dbReference type="CDD" id="cd18111">
    <property type="entry name" value="ATP-synt_V_A-type_alpha_C"/>
    <property type="match status" value="1"/>
</dbReference>
<keyword evidence="3" id="KW-0813">Transport</keyword>
<comment type="catalytic activity">
    <reaction evidence="9">
        <text>ATP + H2O + 4 H(+)(in) = ADP + phosphate + 5 H(+)(out)</text>
        <dbReference type="Rhea" id="RHEA:57720"/>
        <dbReference type="ChEBI" id="CHEBI:15377"/>
        <dbReference type="ChEBI" id="CHEBI:15378"/>
        <dbReference type="ChEBI" id="CHEBI:30616"/>
        <dbReference type="ChEBI" id="CHEBI:43474"/>
        <dbReference type="ChEBI" id="CHEBI:456216"/>
        <dbReference type="EC" id="7.1.2.2"/>
    </reaction>
</comment>
<sequence>MSANISYFQKIFVFLLKFKMATSETVSNGIIQSIAGPVVTATNMTGCFMFEVCYVGKTRLIGEIIQLKGDSAVIQVYEDTSGLEVNDVVYKSGRLLSVHLGPGLLSSIYDGIQRPLEKIAQITSSHFIPRGISAPALDLEKKWTFRPLVKIGDLLSVGDIFGVVPENDLLECKIMLPEYGYNEVTNEKTNIPGGKVVKIVPAATDAYTVKDEEKILILEYSGQRYYYGLAHYHPVRSPKKVFKKLPCINPLITGQRTLDGLFPLAIGATAAIPGGFGCGKTVVSQSISKYGNTDVIVYIGCGERGNEMAEILTDFPEMTFEAKKRVIGPSGQPEIKTVISDIFSRTVLVANTSNMPVAAREASIYTGITISEFFRDQGYNVTLLADSTSRWAEALREISGRLGGIPGEGGYPADLTSKLSHFYERAGRVICLGNSNGAWSPENILDPTSGAVSTNEQGLLQPGQRIGSVSVIGAVSPAAGDLSDAVAVSTLAIVQVFWGLSKNLAKRKHFPSVDWLISYSRCAETLAPWYNARDLSFLTNKEKAKTLLQNEVAIQETAQLVGYDSLDDSEKLILDVCNLIQEGFLQQNSYTVYDKFCPFIKTDLMLRNIVHYYESCKTALGQGHSYQELKNNLEKLITALYRMKFIDTNTNGIEYGVTELDKLHAQITAAFDAL</sequence>
<protein>
    <recommendedName>
        <fullName evidence="2">H(+)-transporting two-sector ATPase</fullName>
        <ecNumber evidence="2">7.1.2.2</ecNumber>
    </recommendedName>
</protein>
<dbReference type="InterPro" id="IPR024034">
    <property type="entry name" value="ATPase_F1/V1_b/a_C"/>
</dbReference>
<dbReference type="NCBIfam" id="NF003220">
    <property type="entry name" value="PRK04192.1"/>
    <property type="match status" value="1"/>
</dbReference>
<dbReference type="PANTHER" id="PTHR43607">
    <property type="entry name" value="V-TYPE PROTON ATPASE CATALYTIC SUBUNIT A"/>
    <property type="match status" value="1"/>
</dbReference>
<comment type="caution">
    <text evidence="15">The sequence shown here is derived from an EMBL/GenBank/DDBJ whole genome shotgun (WGS) entry which is preliminary data.</text>
</comment>
<evidence type="ECO:0000259" key="13">
    <source>
        <dbReference type="Pfam" id="PF16886"/>
    </source>
</evidence>
<dbReference type="InterPro" id="IPR027417">
    <property type="entry name" value="P-loop_NTPase"/>
</dbReference>